<feature type="transmembrane region" description="Helical" evidence="1">
    <location>
        <begin position="45"/>
        <end position="62"/>
    </location>
</feature>
<keyword evidence="1" id="KW-0472">Membrane</keyword>
<dbReference type="EMBL" id="MLKD01000010">
    <property type="protein sequence ID" value="OQE22289.1"/>
    <property type="molecule type" value="Genomic_DNA"/>
</dbReference>
<proteinExistence type="predicted"/>
<sequence>MLHYKDLPPAHSMLSFDKGITLQRDYRGKMLSRPPVHHTKLTDENIVAVLCIFLVWVTTTILHHPVDIRNYMIDIFLK</sequence>
<protein>
    <submittedName>
        <fullName evidence="2">Uncharacterized protein</fullName>
    </submittedName>
</protein>
<keyword evidence="1" id="KW-1133">Transmembrane helix</keyword>
<evidence type="ECO:0000313" key="3">
    <source>
        <dbReference type="Proteomes" id="UP000191285"/>
    </source>
</evidence>
<dbReference type="AlphaFoldDB" id="A0A1V6T8S5"/>
<evidence type="ECO:0000313" key="2">
    <source>
        <dbReference type="EMBL" id="OQE22289.1"/>
    </source>
</evidence>
<keyword evidence="1" id="KW-0812">Transmembrane</keyword>
<comment type="caution">
    <text evidence="2">The sequence shown here is derived from an EMBL/GenBank/DDBJ whole genome shotgun (WGS) entry which is preliminary data.</text>
</comment>
<dbReference type="Proteomes" id="UP000191285">
    <property type="component" value="Unassembled WGS sequence"/>
</dbReference>
<reference evidence="3" key="1">
    <citation type="journal article" date="2017" name="Nat. Microbiol.">
        <title>Global analysis of biosynthetic gene clusters reveals vast potential of secondary metabolite production in Penicillium species.</title>
        <authorList>
            <person name="Nielsen J.C."/>
            <person name="Grijseels S."/>
            <person name="Prigent S."/>
            <person name="Ji B."/>
            <person name="Dainat J."/>
            <person name="Nielsen K.F."/>
            <person name="Frisvad J.C."/>
            <person name="Workman M."/>
            <person name="Nielsen J."/>
        </authorList>
    </citation>
    <scope>NUCLEOTIDE SEQUENCE [LARGE SCALE GENOMIC DNA]</scope>
    <source>
        <strain evidence="3">IBT 24891</strain>
    </source>
</reference>
<organism evidence="2 3">
    <name type="scientific">Penicillium steckii</name>
    <dbReference type="NCBI Taxonomy" id="303698"/>
    <lineage>
        <taxon>Eukaryota</taxon>
        <taxon>Fungi</taxon>
        <taxon>Dikarya</taxon>
        <taxon>Ascomycota</taxon>
        <taxon>Pezizomycotina</taxon>
        <taxon>Eurotiomycetes</taxon>
        <taxon>Eurotiomycetidae</taxon>
        <taxon>Eurotiales</taxon>
        <taxon>Aspergillaceae</taxon>
        <taxon>Penicillium</taxon>
    </lineage>
</organism>
<name>A0A1V6T8S5_9EURO</name>
<accession>A0A1V6T8S5</accession>
<keyword evidence="3" id="KW-1185">Reference proteome</keyword>
<gene>
    <name evidence="2" type="ORF">PENSTE_c010G00984</name>
</gene>
<evidence type="ECO:0000256" key="1">
    <source>
        <dbReference type="SAM" id="Phobius"/>
    </source>
</evidence>